<evidence type="ECO:0000313" key="2">
    <source>
        <dbReference type="Proteomes" id="UP000269974"/>
    </source>
</evidence>
<gene>
    <name evidence="1" type="ORF">NCTC10327_00925</name>
</gene>
<dbReference type="Proteomes" id="UP000269974">
    <property type="component" value="Unassembled WGS sequence"/>
</dbReference>
<organism evidence="1 2">
    <name type="scientific">Actinobaculum suis</name>
    <dbReference type="NCBI Taxonomy" id="1657"/>
    <lineage>
        <taxon>Bacteria</taxon>
        <taxon>Bacillati</taxon>
        <taxon>Actinomycetota</taxon>
        <taxon>Actinomycetes</taxon>
        <taxon>Actinomycetales</taxon>
        <taxon>Actinomycetaceae</taxon>
        <taxon>Actinobaculum</taxon>
    </lineage>
</organism>
<comment type="caution">
    <text evidence="1">The sequence shown here is derived from an EMBL/GenBank/DDBJ whole genome shotgun (WGS) entry which is preliminary data.</text>
</comment>
<dbReference type="AlphaFoldDB" id="A0A7Z8Y932"/>
<proteinExistence type="predicted"/>
<name>A0A7Z8Y932_9ACTO</name>
<dbReference type="EMBL" id="UYIO01000001">
    <property type="protein sequence ID" value="VDG76262.1"/>
    <property type="molecule type" value="Genomic_DNA"/>
</dbReference>
<sequence length="127" mass="14048">MSKPAYSPLAQQLGRQNQQLGAKTCSLGTKLTRCSPAPRHDQYYRARPAFHLAQHGPACPARSTLPGTARFTALLVLLGAHEIHESLQEAAQESFRTRIHCAIGLDLRYCVIDISLRLAQQLDVKET</sequence>
<evidence type="ECO:0000313" key="1">
    <source>
        <dbReference type="EMBL" id="VDG76262.1"/>
    </source>
</evidence>
<protein>
    <submittedName>
        <fullName evidence="1">Uncharacterized protein</fullName>
    </submittedName>
</protein>
<accession>A0A7Z8Y932</accession>
<reference evidence="1 2" key="1">
    <citation type="submission" date="2018-11" db="EMBL/GenBank/DDBJ databases">
        <authorList>
            <consortium name="Pathogen Informatics"/>
        </authorList>
    </citation>
    <scope>NUCLEOTIDE SEQUENCE [LARGE SCALE GENOMIC DNA]</scope>
    <source>
        <strain evidence="1 2">NCTC10327</strain>
    </source>
</reference>